<name>A0A836H7H1_9TRYP</name>
<evidence type="ECO:0000256" key="6">
    <source>
        <dbReference type="SAM" id="MobiDB-lite"/>
    </source>
</evidence>
<dbReference type="Gene3D" id="3.40.50.1240">
    <property type="entry name" value="Phosphoglycerate mutase-like"/>
    <property type="match status" value="1"/>
</dbReference>
<feature type="site" description="Transition state stabilizer" evidence="5">
    <location>
        <position position="1238"/>
    </location>
</feature>
<dbReference type="InterPro" id="IPR013078">
    <property type="entry name" value="His_Pase_superF_clade-1"/>
</dbReference>
<reference evidence="8 9" key="1">
    <citation type="submission" date="2021-03" db="EMBL/GenBank/DDBJ databases">
        <title>Leishmania (Mundinia) martiniquensis Genome sequencing and assembly.</title>
        <authorList>
            <person name="Almutairi H."/>
            <person name="Gatherer D."/>
        </authorList>
    </citation>
    <scope>NUCLEOTIDE SEQUENCE [LARGE SCALE GENOMIC DNA]</scope>
    <source>
        <strain evidence="8">LSCM1</strain>
    </source>
</reference>
<feature type="region of interest" description="Disordered" evidence="6">
    <location>
        <begin position="130"/>
        <end position="149"/>
    </location>
</feature>
<dbReference type="PANTHER" id="PTHR10606">
    <property type="entry name" value="6-PHOSPHOFRUCTO-2-KINASE/FRUCTOSE-2,6-BISPHOSPHATASE"/>
    <property type="match status" value="1"/>
</dbReference>
<dbReference type="CDD" id="cd07067">
    <property type="entry name" value="HP_PGM_like"/>
    <property type="match status" value="1"/>
</dbReference>
<dbReference type="RefSeq" id="XP_067181071.1">
    <property type="nucleotide sequence ID" value="XM_067324714.1"/>
</dbReference>
<feature type="region of interest" description="Disordered" evidence="6">
    <location>
        <begin position="1"/>
        <end position="56"/>
    </location>
</feature>
<proteinExistence type="predicted"/>
<feature type="region of interest" description="Disordered" evidence="6">
    <location>
        <begin position="570"/>
        <end position="623"/>
    </location>
</feature>
<dbReference type="InterPro" id="IPR003094">
    <property type="entry name" value="6Pfruct_kin"/>
</dbReference>
<feature type="binding site" evidence="4">
    <location>
        <position position="1109"/>
    </location>
    <ligand>
        <name>substrate</name>
    </ligand>
</feature>
<dbReference type="GeneID" id="92517226"/>
<dbReference type="InterPro" id="IPR013079">
    <property type="entry name" value="6Phosfructo_kin"/>
</dbReference>
<dbReference type="GO" id="GO:0005829">
    <property type="term" value="C:cytosol"/>
    <property type="evidence" value="ECO:0007669"/>
    <property type="project" value="TreeGrafter"/>
</dbReference>
<feature type="region of interest" description="Disordered" evidence="6">
    <location>
        <begin position="1101"/>
        <end position="1134"/>
    </location>
</feature>
<evidence type="ECO:0000256" key="4">
    <source>
        <dbReference type="PIRSR" id="PIRSR613078-2"/>
    </source>
</evidence>
<dbReference type="Pfam" id="PF01591">
    <property type="entry name" value="6PF2K"/>
    <property type="match status" value="1"/>
</dbReference>
<keyword evidence="2" id="KW-0067">ATP-binding</keyword>
<feature type="compositionally biased region" description="Low complexity" evidence="6">
    <location>
        <begin position="419"/>
        <end position="439"/>
    </location>
</feature>
<feature type="region of interest" description="Disordered" evidence="6">
    <location>
        <begin position="947"/>
        <end position="986"/>
    </location>
</feature>
<evidence type="ECO:0000256" key="5">
    <source>
        <dbReference type="PIRSR" id="PIRSR613078-3"/>
    </source>
</evidence>
<gene>
    <name evidence="8" type="ORF">LSCM1_07339</name>
</gene>
<feature type="compositionally biased region" description="Polar residues" evidence="6">
    <location>
        <begin position="359"/>
        <end position="377"/>
    </location>
</feature>
<dbReference type="SUPFAM" id="SSF53254">
    <property type="entry name" value="Phosphoglycerate mutase-like"/>
    <property type="match status" value="1"/>
</dbReference>
<dbReference type="InterPro" id="IPR027417">
    <property type="entry name" value="P-loop_NTPase"/>
</dbReference>
<dbReference type="Pfam" id="PF00300">
    <property type="entry name" value="His_Phos_1"/>
    <property type="match status" value="1"/>
</dbReference>
<dbReference type="OrthoDB" id="267323at2759"/>
<dbReference type="GO" id="GO:0005524">
    <property type="term" value="F:ATP binding"/>
    <property type="evidence" value="ECO:0007669"/>
    <property type="project" value="UniProtKB-KW"/>
</dbReference>
<dbReference type="EMBL" id="JAFEUZ010000007">
    <property type="protein sequence ID" value="KAG5486219.1"/>
    <property type="molecule type" value="Genomic_DNA"/>
</dbReference>
<organism evidence="8 9">
    <name type="scientific">Leishmania martiniquensis</name>
    <dbReference type="NCBI Taxonomy" id="1580590"/>
    <lineage>
        <taxon>Eukaryota</taxon>
        <taxon>Discoba</taxon>
        <taxon>Euglenozoa</taxon>
        <taxon>Kinetoplastea</taxon>
        <taxon>Metakinetoplastina</taxon>
        <taxon>Trypanosomatida</taxon>
        <taxon>Trypanosomatidae</taxon>
        <taxon>Leishmaniinae</taxon>
        <taxon>Leishmania</taxon>
    </lineage>
</organism>
<dbReference type="PANTHER" id="PTHR10606:SF44">
    <property type="entry name" value="6-PHOSPHOFRUCTO 2-KINASE_FRUCTOSE 2,6-BISPHOSPHATASE LONG FORM"/>
    <property type="match status" value="1"/>
</dbReference>
<feature type="active site" description="Tele-phosphohistidine intermediate" evidence="3">
    <location>
        <position position="1057"/>
    </location>
</feature>
<dbReference type="GO" id="GO:0004331">
    <property type="term" value="F:fructose-2,6-bisphosphate 2-phosphatase activity"/>
    <property type="evidence" value="ECO:0007669"/>
    <property type="project" value="TreeGrafter"/>
</dbReference>
<feature type="region of interest" description="Disordered" evidence="6">
    <location>
        <begin position="413"/>
        <end position="464"/>
    </location>
</feature>
<feature type="binding site" evidence="4">
    <location>
        <begin position="1056"/>
        <end position="1063"/>
    </location>
    <ligand>
        <name>substrate</name>
    </ligand>
</feature>
<dbReference type="GO" id="GO:0003873">
    <property type="term" value="F:6-phosphofructo-2-kinase activity"/>
    <property type="evidence" value="ECO:0007669"/>
    <property type="project" value="InterPro"/>
</dbReference>
<keyword evidence="1" id="KW-0547">Nucleotide-binding</keyword>
<protein>
    <recommendedName>
        <fullName evidence="7">6-phosphofructo-2-kinase domain-containing protein</fullName>
    </recommendedName>
</protein>
<keyword evidence="9" id="KW-1185">Reference proteome</keyword>
<feature type="compositionally biased region" description="Low complexity" evidence="6">
    <location>
        <begin position="1112"/>
        <end position="1134"/>
    </location>
</feature>
<evidence type="ECO:0000256" key="1">
    <source>
        <dbReference type="ARBA" id="ARBA00022741"/>
    </source>
</evidence>
<evidence type="ECO:0000313" key="9">
    <source>
        <dbReference type="Proteomes" id="UP000673552"/>
    </source>
</evidence>
<dbReference type="SUPFAM" id="SSF52540">
    <property type="entry name" value="P-loop containing nucleoside triphosphate hydrolases"/>
    <property type="match status" value="1"/>
</dbReference>
<dbReference type="KEGG" id="lmat:92517226"/>
<evidence type="ECO:0000256" key="2">
    <source>
        <dbReference type="ARBA" id="ARBA00022840"/>
    </source>
</evidence>
<evidence type="ECO:0000313" key="8">
    <source>
        <dbReference type="EMBL" id="KAG5486219.1"/>
    </source>
</evidence>
<feature type="active site" description="Proton donor/acceptor" evidence="3">
    <location>
        <position position="1140"/>
    </location>
</feature>
<dbReference type="Proteomes" id="UP000673552">
    <property type="component" value="Chromosome 7"/>
</dbReference>
<feature type="domain" description="6-phosphofructo-2-kinase" evidence="7">
    <location>
        <begin position="495"/>
        <end position="536"/>
    </location>
</feature>
<dbReference type="GO" id="GO:0006003">
    <property type="term" value="P:fructose 2,6-bisphosphate metabolic process"/>
    <property type="evidence" value="ECO:0007669"/>
    <property type="project" value="InterPro"/>
</dbReference>
<feature type="region of interest" description="Disordered" evidence="6">
    <location>
        <begin position="355"/>
        <end position="400"/>
    </location>
</feature>
<dbReference type="InterPro" id="IPR029033">
    <property type="entry name" value="His_PPase_superfam"/>
</dbReference>
<accession>A0A836H7H1</accession>
<dbReference type="GO" id="GO:0006000">
    <property type="term" value="P:fructose metabolic process"/>
    <property type="evidence" value="ECO:0007669"/>
    <property type="project" value="InterPro"/>
</dbReference>
<dbReference type="SMART" id="SM00855">
    <property type="entry name" value="PGAM"/>
    <property type="match status" value="1"/>
</dbReference>
<evidence type="ECO:0000256" key="3">
    <source>
        <dbReference type="PIRSR" id="PIRSR613078-1"/>
    </source>
</evidence>
<comment type="caution">
    <text evidence="8">The sequence shown here is derived from an EMBL/GenBank/DDBJ whole genome shotgun (WGS) entry which is preliminary data.</text>
</comment>
<sequence length="1311" mass="139104">MDPHTVVTSPPPPPGADAAALRKDVRTPVTHHVNAQRSSGSAIAPPHSSASGERSGEPVWPFCSLTASVSATPASFSATSHRNAAVPQGATCPTARSAVDVEPPLHSSFSQASEESPDVGATTAAMMRHSGSRCCSPQRHHCSSTDSGADTVAAGGRLPCAHQVRHDHHQCRRAHHDTHGSHLAGTRKAATATDTAITTVPSTSNRHARTSSRELLLNQDSGTSDVSDRGASLFVSSDIGSHNTRNYDNRTGHRSSETSLAVVEASARAIHSGLHTLSSQALPCVNQETIVERIIGRRPRPYHKWVWRKAENFEELHALSVHGNGYQQPTTTAGRHVVMQDEANDAAAAHSCTALKGVRTTSTPSRGDTSGGASPSSGKVPLRVPPSMAPSDASSSTAPRLVGLLNTRGSTYSAERGTAEASSAPNAATTAASPTKSPSDLNDSPSAGGAKSPRVSSSGTANDMPFEQMSRLSMYTIPTSQQGPAYFNTAIEDGSKTLVIFMMGLPARGKTFLAQKICRLLGWHGSRAKVQNIQVAWRRVLLDWEATHPELVDCSASTGAPDEEAGAFAGETNVTDEAPSGGRGASHEILRSAGAPGGGATKASSHTAAMEAPAWSDSTSSSCLADIRSTPHHATRATPDLVTGSLSASIRRAVPANMNGGSAAASTLKPIAARPTAATTTITSAAATAGHSCSCSLSDGGVASAPLSPASTSIVCRDFSASTVCPSMQAHTAGSLEDGAPIPAATAACASFLPGKRLPAHLTGDAIANSSRGSATQHSPTTATPAELMSVGGMPSLEACAEVAPGTTGGADDSPKLPEVLRARHFRALIEQPTSVARRLYRYVLQSFANDCRLYFQYGGEVVVVNDDFITEELRQEAEQLFRPLASQLFYIEVIRDAVEDPLDFVEYKIRDPAEYPLSDIDPTSAADDFRERLRFLESAYETLKGAPKTKKGVRQPSTSSAADAAPVVETSADSDHAHSAQTGAERGAALPSLPTTMSHSRQQLQQSMLPRSYVKIINANTIEAHGISGYLASRIISYVMNLSQVKMQHPIYFVRHGESSYNAENRIGGNPLLTGQGVQDAVALLEFLGSLKRHLEHVDHLQRTHQHRQQLPHSEANGGDAESSSAAAASPSSTANTLEMWTSQLQRAIQTTELSERLLGIRTLRWSSLNDIHAGICEDMTYAEVRQQYPLIEYFRKRNKYSFRYPEGESYQDLVVRLEPVIMELENADKVVVVVAHQAVLRCLLAYFGSTSAESSIDVVVPHRTIWRCTYDSKGIASLDELKLDASEADHHLPRGKDSLVTSPTNIALA</sequence>
<feature type="compositionally biased region" description="Low complexity" evidence="6">
    <location>
        <begin position="389"/>
        <end position="399"/>
    </location>
</feature>
<evidence type="ECO:0000259" key="7">
    <source>
        <dbReference type="Pfam" id="PF01591"/>
    </source>
</evidence>
<dbReference type="Gene3D" id="3.40.50.300">
    <property type="entry name" value="P-loop containing nucleotide triphosphate hydrolases"/>
    <property type="match status" value="2"/>
</dbReference>